<dbReference type="PROSITE" id="PS51751">
    <property type="entry name" value="EXPERA"/>
    <property type="match status" value="1"/>
</dbReference>
<name>A0A397S8V7_9GLOM</name>
<accession>A0A397S8V7</accession>
<feature type="transmembrane region" description="Helical" evidence="7">
    <location>
        <begin position="100"/>
        <end position="122"/>
    </location>
</feature>
<dbReference type="EMBL" id="QKYT01000835">
    <property type="protein sequence ID" value="RIA81186.1"/>
    <property type="molecule type" value="Genomic_DNA"/>
</dbReference>
<dbReference type="GO" id="GO:0047750">
    <property type="term" value="F:cholestenol delta-isomerase activity"/>
    <property type="evidence" value="ECO:0007669"/>
    <property type="project" value="InterPro"/>
</dbReference>
<feature type="transmembrane region" description="Helical" evidence="7">
    <location>
        <begin position="134"/>
        <end position="153"/>
    </location>
</feature>
<feature type="domain" description="EXPERA" evidence="8">
    <location>
        <begin position="41"/>
        <end position="184"/>
    </location>
</feature>
<evidence type="ECO:0000259" key="8">
    <source>
        <dbReference type="PROSITE" id="PS51751"/>
    </source>
</evidence>
<dbReference type="GO" id="GO:0016125">
    <property type="term" value="P:sterol metabolic process"/>
    <property type="evidence" value="ECO:0007669"/>
    <property type="project" value="InterPro"/>
</dbReference>
<proteinExistence type="inferred from homology"/>
<dbReference type="STRING" id="658196.A0A397S8V7"/>
<feature type="transmembrane region" description="Helical" evidence="7">
    <location>
        <begin position="165"/>
        <end position="185"/>
    </location>
</feature>
<evidence type="ECO:0000256" key="7">
    <source>
        <dbReference type="SAM" id="Phobius"/>
    </source>
</evidence>
<evidence type="ECO:0000256" key="3">
    <source>
        <dbReference type="ARBA" id="ARBA00022692"/>
    </source>
</evidence>
<evidence type="ECO:0000313" key="9">
    <source>
        <dbReference type="EMBL" id="RIA81186.1"/>
    </source>
</evidence>
<comment type="subcellular location">
    <subcellularLocation>
        <location evidence="1">Membrane</location>
        <topology evidence="1">Multi-pass membrane protein</topology>
    </subcellularLocation>
</comment>
<dbReference type="InterPro" id="IPR033118">
    <property type="entry name" value="EXPERA"/>
</dbReference>
<feature type="transmembrane region" description="Helical" evidence="7">
    <location>
        <begin position="45"/>
        <end position="69"/>
    </location>
</feature>
<dbReference type="Proteomes" id="UP000265703">
    <property type="component" value="Unassembled WGS sequence"/>
</dbReference>
<keyword evidence="3 6" id="KW-0812">Transmembrane</keyword>
<dbReference type="Pfam" id="PF05241">
    <property type="entry name" value="EBP"/>
    <property type="match status" value="1"/>
</dbReference>
<sequence>MSTEDLQQIINSFITVMILFTIAYITTLIIFPLAEKKVTKFERFISIWLIWNALIHLILEGSFVILSLISTIEKSNGILAELWKEYGKADSRWLYSDPTILSVEIPTFIFCGPLALYIVYLIMINHSTRHYWQIILCVCEIYGCWITFCPEWLTGSKGLDTENLIFFGFLLFNGVWVIIPMILLYQSWKVITENDRLVKEFKLKVN</sequence>
<protein>
    <submittedName>
        <fullName evidence="9">Emopamil-binding protein</fullName>
    </submittedName>
</protein>
<evidence type="ECO:0000256" key="5">
    <source>
        <dbReference type="ARBA" id="ARBA00023136"/>
    </source>
</evidence>
<keyword evidence="10" id="KW-1185">Reference proteome</keyword>
<dbReference type="InterPro" id="IPR007905">
    <property type="entry name" value="EBP"/>
</dbReference>
<keyword evidence="5 6" id="KW-0472">Membrane</keyword>
<reference evidence="9 10" key="1">
    <citation type="submission" date="2018-06" db="EMBL/GenBank/DDBJ databases">
        <title>Comparative genomics reveals the genomic features of Rhizophagus irregularis, R. cerebriforme, R. diaphanum and Gigaspora rosea, and their symbiotic lifestyle signature.</title>
        <authorList>
            <person name="Morin E."/>
            <person name="San Clemente H."/>
            <person name="Chen E.C.H."/>
            <person name="De La Providencia I."/>
            <person name="Hainaut M."/>
            <person name="Kuo A."/>
            <person name="Kohler A."/>
            <person name="Murat C."/>
            <person name="Tang N."/>
            <person name="Roy S."/>
            <person name="Loubradou J."/>
            <person name="Henrissat B."/>
            <person name="Grigoriev I.V."/>
            <person name="Corradi N."/>
            <person name="Roux C."/>
            <person name="Martin F.M."/>
        </authorList>
    </citation>
    <scope>NUCLEOTIDE SEQUENCE [LARGE SCALE GENOMIC DNA]</scope>
    <source>
        <strain evidence="9 10">DAOM 227022</strain>
    </source>
</reference>
<evidence type="ECO:0000256" key="2">
    <source>
        <dbReference type="ARBA" id="ARBA00008337"/>
    </source>
</evidence>
<evidence type="ECO:0000256" key="6">
    <source>
        <dbReference type="PROSITE-ProRule" id="PRU01087"/>
    </source>
</evidence>
<evidence type="ECO:0000313" key="10">
    <source>
        <dbReference type="Proteomes" id="UP000265703"/>
    </source>
</evidence>
<dbReference type="OrthoDB" id="58557at2759"/>
<dbReference type="AlphaFoldDB" id="A0A397S8V7"/>
<comment type="similarity">
    <text evidence="2">Belongs to the EBP family.</text>
</comment>
<dbReference type="GO" id="GO:0005783">
    <property type="term" value="C:endoplasmic reticulum"/>
    <property type="evidence" value="ECO:0007669"/>
    <property type="project" value="TreeGrafter"/>
</dbReference>
<keyword evidence="4 6" id="KW-1133">Transmembrane helix</keyword>
<gene>
    <name evidence="9" type="ORF">C1645_701033</name>
</gene>
<feature type="transmembrane region" description="Helical" evidence="7">
    <location>
        <begin position="12"/>
        <end position="33"/>
    </location>
</feature>
<comment type="caution">
    <text evidence="9">The sequence shown here is derived from an EMBL/GenBank/DDBJ whole genome shotgun (WGS) entry which is preliminary data.</text>
</comment>
<evidence type="ECO:0000256" key="1">
    <source>
        <dbReference type="ARBA" id="ARBA00004141"/>
    </source>
</evidence>
<dbReference type="PANTHER" id="PTHR14207:SF1">
    <property type="entry name" value="EMOPAMIL-BINDING PROTEIN-LIKE"/>
    <property type="match status" value="1"/>
</dbReference>
<dbReference type="GO" id="GO:0016020">
    <property type="term" value="C:membrane"/>
    <property type="evidence" value="ECO:0007669"/>
    <property type="project" value="UniProtKB-SubCell"/>
</dbReference>
<evidence type="ECO:0000256" key="4">
    <source>
        <dbReference type="ARBA" id="ARBA00022989"/>
    </source>
</evidence>
<organism evidence="9 10">
    <name type="scientific">Glomus cerebriforme</name>
    <dbReference type="NCBI Taxonomy" id="658196"/>
    <lineage>
        <taxon>Eukaryota</taxon>
        <taxon>Fungi</taxon>
        <taxon>Fungi incertae sedis</taxon>
        <taxon>Mucoromycota</taxon>
        <taxon>Glomeromycotina</taxon>
        <taxon>Glomeromycetes</taxon>
        <taxon>Glomerales</taxon>
        <taxon>Glomeraceae</taxon>
        <taxon>Glomus</taxon>
    </lineage>
</organism>
<dbReference type="PANTHER" id="PTHR14207">
    <property type="entry name" value="STEROL ISOMERASE"/>
    <property type="match status" value="1"/>
</dbReference>